<feature type="domain" description="PAC" evidence="6">
    <location>
        <begin position="212"/>
        <end position="264"/>
    </location>
</feature>
<dbReference type="InterPro" id="IPR000014">
    <property type="entry name" value="PAS"/>
</dbReference>
<evidence type="ECO:0000313" key="7">
    <source>
        <dbReference type="EMBL" id="SDT83811.1"/>
    </source>
</evidence>
<dbReference type="Pfam" id="PF13426">
    <property type="entry name" value="PAS_9"/>
    <property type="match status" value="1"/>
</dbReference>
<organism evidence="7 8">
    <name type="scientific">Desulfobacula phenolica</name>
    <dbReference type="NCBI Taxonomy" id="90732"/>
    <lineage>
        <taxon>Bacteria</taxon>
        <taxon>Pseudomonadati</taxon>
        <taxon>Thermodesulfobacteriota</taxon>
        <taxon>Desulfobacteria</taxon>
        <taxon>Desulfobacterales</taxon>
        <taxon>Desulfobacteraceae</taxon>
        <taxon>Desulfobacula</taxon>
    </lineage>
</organism>
<dbReference type="PROSITE" id="PS50110">
    <property type="entry name" value="RESPONSE_REGULATORY"/>
    <property type="match status" value="1"/>
</dbReference>
<dbReference type="PROSITE" id="PS50112">
    <property type="entry name" value="PAS"/>
    <property type="match status" value="1"/>
</dbReference>
<evidence type="ECO:0000259" key="6">
    <source>
        <dbReference type="PROSITE" id="PS50113"/>
    </source>
</evidence>
<dbReference type="InterPro" id="IPR035965">
    <property type="entry name" value="PAS-like_dom_sf"/>
</dbReference>
<evidence type="ECO:0000313" key="8">
    <source>
        <dbReference type="Proteomes" id="UP000199608"/>
    </source>
</evidence>
<dbReference type="Gene3D" id="3.40.50.2300">
    <property type="match status" value="1"/>
</dbReference>
<dbReference type="CDD" id="cd00130">
    <property type="entry name" value="PAS"/>
    <property type="match status" value="1"/>
</dbReference>
<evidence type="ECO:0000259" key="5">
    <source>
        <dbReference type="PROSITE" id="PS50112"/>
    </source>
</evidence>
<dbReference type="InterPro" id="IPR050595">
    <property type="entry name" value="Bact_response_regulator"/>
</dbReference>
<dbReference type="AlphaFoldDB" id="A0A1H2DM33"/>
<evidence type="ECO:0000256" key="2">
    <source>
        <dbReference type="PROSITE-ProRule" id="PRU00169"/>
    </source>
</evidence>
<keyword evidence="3" id="KW-0175">Coiled coil</keyword>
<dbReference type="Gene3D" id="3.30.450.20">
    <property type="entry name" value="PAS domain"/>
    <property type="match status" value="1"/>
</dbReference>
<dbReference type="PANTHER" id="PTHR44591">
    <property type="entry name" value="STRESS RESPONSE REGULATOR PROTEIN 1"/>
    <property type="match status" value="1"/>
</dbReference>
<sequence>MTDQKTILIIDDEITIRDSLKSFFEDEDYLVFSAENGESGLDIFFNKQIDIVITDLRMPGMDGIEVMKTIHKSKPDTPLIVISGAGKKEDIIKALRMGAKDYITKPVEDLDMISHTVKQVLENKRLFEENKRYRKQLEKSEHQYRTITENIVEGVFTVDEHENFTYTNQAFCIMTGYSSDEILKKNIKDLSDEDGFKIIQRQTQNRKTGLSSRYEIQIFDKSNHPVHVELACSPIWSDTNIYKGSISVVRDITKIIELRKKFQRFLLQKDSKSKDILPICANCKSIKIEKNNWVQVEDYFSTIVFSHGICPACCEKLYPGFDFSALDKNENDL</sequence>
<dbReference type="InterPro" id="IPR001789">
    <property type="entry name" value="Sig_transdc_resp-reg_receiver"/>
</dbReference>
<dbReference type="EMBL" id="FNLL01000001">
    <property type="protein sequence ID" value="SDT83811.1"/>
    <property type="molecule type" value="Genomic_DNA"/>
</dbReference>
<dbReference type="SMART" id="SM00448">
    <property type="entry name" value="REC"/>
    <property type="match status" value="1"/>
</dbReference>
<dbReference type="Gene3D" id="1.20.5.390">
    <property type="entry name" value="L1 transposable element, trimerization domain"/>
    <property type="match status" value="1"/>
</dbReference>
<reference evidence="8" key="1">
    <citation type="submission" date="2016-10" db="EMBL/GenBank/DDBJ databases">
        <authorList>
            <person name="Varghese N."/>
            <person name="Submissions S."/>
        </authorList>
    </citation>
    <scope>NUCLEOTIDE SEQUENCE [LARGE SCALE GENOMIC DNA]</scope>
    <source>
        <strain evidence="8">DSM 3384</strain>
    </source>
</reference>
<proteinExistence type="predicted"/>
<gene>
    <name evidence="7" type="ORF">SAMN04487931_10124</name>
</gene>
<feature type="domain" description="Response regulatory" evidence="4">
    <location>
        <begin position="6"/>
        <end position="120"/>
    </location>
</feature>
<dbReference type="SUPFAM" id="SSF52172">
    <property type="entry name" value="CheY-like"/>
    <property type="match status" value="1"/>
</dbReference>
<name>A0A1H2DM33_9BACT</name>
<dbReference type="RefSeq" id="WP_092229312.1">
    <property type="nucleotide sequence ID" value="NZ_FNLL01000001.1"/>
</dbReference>
<dbReference type="InterPro" id="IPR000700">
    <property type="entry name" value="PAS-assoc_C"/>
</dbReference>
<evidence type="ECO:0000256" key="1">
    <source>
        <dbReference type="ARBA" id="ARBA00022553"/>
    </source>
</evidence>
<dbReference type="NCBIfam" id="TIGR00229">
    <property type="entry name" value="sensory_box"/>
    <property type="match status" value="1"/>
</dbReference>
<dbReference type="Pfam" id="PF00072">
    <property type="entry name" value="Response_reg"/>
    <property type="match status" value="1"/>
</dbReference>
<dbReference type="PROSITE" id="PS50113">
    <property type="entry name" value="PAC"/>
    <property type="match status" value="1"/>
</dbReference>
<keyword evidence="1 2" id="KW-0597">Phosphoprotein</keyword>
<evidence type="ECO:0000256" key="3">
    <source>
        <dbReference type="SAM" id="Coils"/>
    </source>
</evidence>
<protein>
    <submittedName>
        <fullName evidence="7">PAS domain S-box-containing protein</fullName>
    </submittedName>
</protein>
<dbReference type="GO" id="GO:0000160">
    <property type="term" value="P:phosphorelay signal transduction system"/>
    <property type="evidence" value="ECO:0007669"/>
    <property type="project" value="InterPro"/>
</dbReference>
<feature type="domain" description="PAS" evidence="5">
    <location>
        <begin position="140"/>
        <end position="194"/>
    </location>
</feature>
<dbReference type="PANTHER" id="PTHR44591:SF3">
    <property type="entry name" value="RESPONSE REGULATORY DOMAIN-CONTAINING PROTEIN"/>
    <property type="match status" value="1"/>
</dbReference>
<dbReference type="InterPro" id="IPR011006">
    <property type="entry name" value="CheY-like_superfamily"/>
</dbReference>
<dbReference type="Proteomes" id="UP000199608">
    <property type="component" value="Unassembled WGS sequence"/>
</dbReference>
<dbReference type="SUPFAM" id="SSF55785">
    <property type="entry name" value="PYP-like sensor domain (PAS domain)"/>
    <property type="match status" value="1"/>
</dbReference>
<evidence type="ECO:0000259" key="4">
    <source>
        <dbReference type="PROSITE" id="PS50110"/>
    </source>
</evidence>
<accession>A0A1H2DM33</accession>
<feature type="coiled-coil region" evidence="3">
    <location>
        <begin position="123"/>
        <end position="150"/>
    </location>
</feature>
<keyword evidence="8" id="KW-1185">Reference proteome</keyword>
<feature type="modified residue" description="4-aspartylphosphate" evidence="2">
    <location>
        <position position="55"/>
    </location>
</feature>
<dbReference type="SMART" id="SM00091">
    <property type="entry name" value="PAS"/>
    <property type="match status" value="1"/>
</dbReference>